<protein>
    <submittedName>
        <fullName evidence="2">Uncharacterized protein</fullName>
    </submittedName>
</protein>
<proteinExistence type="predicted"/>
<feature type="region of interest" description="Disordered" evidence="1">
    <location>
        <begin position="24"/>
        <end position="58"/>
    </location>
</feature>
<dbReference type="EMBL" id="BAAAUG010000077">
    <property type="protein sequence ID" value="GAA3116365.1"/>
    <property type="molecule type" value="Genomic_DNA"/>
</dbReference>
<name>A0ABP6MLG7_9ACTN</name>
<accession>A0ABP6MLG7</accession>
<reference evidence="3" key="1">
    <citation type="journal article" date="2019" name="Int. J. Syst. Evol. Microbiol.">
        <title>The Global Catalogue of Microorganisms (GCM) 10K type strain sequencing project: providing services to taxonomists for standard genome sequencing and annotation.</title>
        <authorList>
            <consortium name="The Broad Institute Genomics Platform"/>
            <consortium name="The Broad Institute Genome Sequencing Center for Infectious Disease"/>
            <person name="Wu L."/>
            <person name="Ma J."/>
        </authorList>
    </citation>
    <scope>NUCLEOTIDE SEQUENCE [LARGE SCALE GENOMIC DNA]</scope>
    <source>
        <strain evidence="3">JCM 9092</strain>
    </source>
</reference>
<keyword evidence="3" id="KW-1185">Reference proteome</keyword>
<evidence type="ECO:0000313" key="3">
    <source>
        <dbReference type="Proteomes" id="UP001501637"/>
    </source>
</evidence>
<dbReference type="Proteomes" id="UP001501637">
    <property type="component" value="Unassembled WGS sequence"/>
</dbReference>
<evidence type="ECO:0000256" key="1">
    <source>
        <dbReference type="SAM" id="MobiDB-lite"/>
    </source>
</evidence>
<sequence>MSNSSGDQPPSVLSSGAATAMIAKSAITTREIRTEVRRPSSRRASRQGPLPAGAVSAAGAGVETEGVAVVAMVAELLNPRSWRGS</sequence>
<gene>
    <name evidence="2" type="ORF">GCM10010449_43130</name>
</gene>
<evidence type="ECO:0000313" key="2">
    <source>
        <dbReference type="EMBL" id="GAA3116365.1"/>
    </source>
</evidence>
<organism evidence="2 3">
    <name type="scientific">Streptomyces rectiviolaceus</name>
    <dbReference type="NCBI Taxonomy" id="332591"/>
    <lineage>
        <taxon>Bacteria</taxon>
        <taxon>Bacillati</taxon>
        <taxon>Actinomycetota</taxon>
        <taxon>Actinomycetes</taxon>
        <taxon>Kitasatosporales</taxon>
        <taxon>Streptomycetaceae</taxon>
        <taxon>Streptomyces</taxon>
    </lineage>
</organism>
<comment type="caution">
    <text evidence="2">The sequence shown here is derived from an EMBL/GenBank/DDBJ whole genome shotgun (WGS) entry which is preliminary data.</text>
</comment>